<comment type="caution">
    <text evidence="1">The sequence shown here is derived from an EMBL/GenBank/DDBJ whole genome shotgun (WGS) entry which is preliminary data.</text>
</comment>
<accession>A0A9P8LQI9</accession>
<dbReference type="Proteomes" id="UP000018208">
    <property type="component" value="Unassembled WGS sequence"/>
</dbReference>
<sequence length="194" mass="22314">MPNKNFLKIENIVITNSVLQNTRNFNQIIFRNNNFSGSELNFEQEVHFLEISNNLLQNFNFTKISNLQQLIINNNNILSLKQILLPNSLVSLDLSNNNIKSFDLRELNNLQSLKINSTLISNINQLLLPINIEKLEMNNCLLSQLWITHYTPNLRKIVALGQVIEQIVCFQQCTVYLDSLAKVVGICNIEISKQ</sequence>
<dbReference type="KEGG" id="ssao:94298627"/>
<evidence type="ECO:0008006" key="3">
    <source>
        <dbReference type="Google" id="ProtNLM"/>
    </source>
</evidence>
<dbReference type="RefSeq" id="XP_067763266.1">
    <property type="nucleotide sequence ID" value="XM_067908445.1"/>
</dbReference>
<keyword evidence="2" id="KW-1185">Reference proteome</keyword>
<dbReference type="PROSITE" id="PS51450">
    <property type="entry name" value="LRR"/>
    <property type="match status" value="1"/>
</dbReference>
<dbReference type="AlphaFoldDB" id="A0A9P8LQI9"/>
<dbReference type="Gene3D" id="3.80.10.10">
    <property type="entry name" value="Ribonuclease Inhibitor"/>
    <property type="match status" value="1"/>
</dbReference>
<name>A0A9P8LQI9_9EUKA</name>
<organism evidence="1 2">
    <name type="scientific">Spironucleus salmonicida</name>
    <dbReference type="NCBI Taxonomy" id="348837"/>
    <lineage>
        <taxon>Eukaryota</taxon>
        <taxon>Metamonada</taxon>
        <taxon>Diplomonadida</taxon>
        <taxon>Hexamitidae</taxon>
        <taxon>Hexamitinae</taxon>
        <taxon>Spironucleus</taxon>
    </lineage>
</organism>
<gene>
    <name evidence="1" type="ORF">SS50377_24604</name>
</gene>
<evidence type="ECO:0000313" key="1">
    <source>
        <dbReference type="EMBL" id="KAH0572493.1"/>
    </source>
</evidence>
<protein>
    <recommendedName>
        <fullName evidence="3">Leucine rich repeat-containing protein</fullName>
    </recommendedName>
</protein>
<dbReference type="GeneID" id="94298627"/>
<reference evidence="1 2" key="1">
    <citation type="journal article" date="2014" name="PLoS Genet.">
        <title>The Genome of Spironucleus salmonicida Highlights a Fish Pathogen Adapted to Fluctuating Environments.</title>
        <authorList>
            <person name="Xu F."/>
            <person name="Jerlstrom-Hultqvist J."/>
            <person name="Einarsson E."/>
            <person name="Astvaldsson A."/>
            <person name="Svard S.G."/>
            <person name="Andersson J.O."/>
        </authorList>
    </citation>
    <scope>NUCLEOTIDE SEQUENCE [LARGE SCALE GENOMIC DNA]</scope>
    <source>
        <strain evidence="1 2">ATCC 50377</strain>
    </source>
</reference>
<dbReference type="EMBL" id="AUWU02000005">
    <property type="protein sequence ID" value="KAH0572493.1"/>
    <property type="molecule type" value="Genomic_DNA"/>
</dbReference>
<proteinExistence type="predicted"/>
<dbReference type="InterPro" id="IPR001611">
    <property type="entry name" value="Leu-rich_rpt"/>
</dbReference>
<dbReference type="InterPro" id="IPR032675">
    <property type="entry name" value="LRR_dom_sf"/>
</dbReference>
<dbReference type="SUPFAM" id="SSF52058">
    <property type="entry name" value="L domain-like"/>
    <property type="match status" value="1"/>
</dbReference>
<evidence type="ECO:0000313" key="2">
    <source>
        <dbReference type="Proteomes" id="UP000018208"/>
    </source>
</evidence>